<keyword evidence="7" id="KW-1185">Reference proteome</keyword>
<keyword evidence="2 4" id="KW-0863">Zinc-finger</keyword>
<name>A0AAD7CDY7_9AGAR</name>
<dbReference type="SUPFAM" id="SSF144232">
    <property type="entry name" value="HIT/MYND zinc finger-like"/>
    <property type="match status" value="1"/>
</dbReference>
<dbReference type="GO" id="GO:0008270">
    <property type="term" value="F:zinc ion binding"/>
    <property type="evidence" value="ECO:0007669"/>
    <property type="project" value="UniProtKB-KW"/>
</dbReference>
<dbReference type="AlphaFoldDB" id="A0AAD7CDY7"/>
<dbReference type="PROSITE" id="PS50865">
    <property type="entry name" value="ZF_MYND_2"/>
    <property type="match status" value="1"/>
</dbReference>
<keyword evidence="3" id="KW-0862">Zinc</keyword>
<proteinExistence type="predicted"/>
<comment type="caution">
    <text evidence="6">The sequence shown here is derived from an EMBL/GenBank/DDBJ whole genome shotgun (WGS) entry which is preliminary data.</text>
</comment>
<evidence type="ECO:0000256" key="1">
    <source>
        <dbReference type="ARBA" id="ARBA00022723"/>
    </source>
</evidence>
<gene>
    <name evidence="6" type="ORF">FB45DRAFT_890722</name>
</gene>
<protein>
    <recommendedName>
        <fullName evidence="5">MYND-type domain-containing protein</fullName>
    </recommendedName>
</protein>
<reference evidence="6" key="1">
    <citation type="submission" date="2023-03" db="EMBL/GenBank/DDBJ databases">
        <title>Massive genome expansion in bonnet fungi (Mycena s.s.) driven by repeated elements and novel gene families across ecological guilds.</title>
        <authorList>
            <consortium name="Lawrence Berkeley National Laboratory"/>
            <person name="Harder C.B."/>
            <person name="Miyauchi S."/>
            <person name="Viragh M."/>
            <person name="Kuo A."/>
            <person name="Thoen E."/>
            <person name="Andreopoulos B."/>
            <person name="Lu D."/>
            <person name="Skrede I."/>
            <person name="Drula E."/>
            <person name="Henrissat B."/>
            <person name="Morin E."/>
            <person name="Kohler A."/>
            <person name="Barry K."/>
            <person name="LaButti K."/>
            <person name="Morin E."/>
            <person name="Salamov A."/>
            <person name="Lipzen A."/>
            <person name="Mereny Z."/>
            <person name="Hegedus B."/>
            <person name="Baldrian P."/>
            <person name="Stursova M."/>
            <person name="Weitz H."/>
            <person name="Taylor A."/>
            <person name="Grigoriev I.V."/>
            <person name="Nagy L.G."/>
            <person name="Martin F."/>
            <person name="Kauserud H."/>
        </authorList>
    </citation>
    <scope>NUCLEOTIDE SEQUENCE</scope>
    <source>
        <strain evidence="6">9284</strain>
    </source>
</reference>
<dbReference type="Proteomes" id="UP001221142">
    <property type="component" value="Unassembled WGS sequence"/>
</dbReference>
<keyword evidence="1" id="KW-0479">Metal-binding</keyword>
<evidence type="ECO:0000256" key="4">
    <source>
        <dbReference type="PROSITE-ProRule" id="PRU00134"/>
    </source>
</evidence>
<dbReference type="InterPro" id="IPR002893">
    <property type="entry name" value="Znf_MYND"/>
</dbReference>
<dbReference type="Pfam" id="PF01753">
    <property type="entry name" value="zf-MYND"/>
    <property type="match status" value="1"/>
</dbReference>
<feature type="domain" description="MYND-type" evidence="5">
    <location>
        <begin position="39"/>
        <end position="80"/>
    </location>
</feature>
<organism evidence="6 7">
    <name type="scientific">Roridomyces roridus</name>
    <dbReference type="NCBI Taxonomy" id="1738132"/>
    <lineage>
        <taxon>Eukaryota</taxon>
        <taxon>Fungi</taxon>
        <taxon>Dikarya</taxon>
        <taxon>Basidiomycota</taxon>
        <taxon>Agaricomycotina</taxon>
        <taxon>Agaricomycetes</taxon>
        <taxon>Agaricomycetidae</taxon>
        <taxon>Agaricales</taxon>
        <taxon>Marasmiineae</taxon>
        <taxon>Mycenaceae</taxon>
        <taxon>Roridomyces</taxon>
    </lineage>
</organism>
<dbReference type="EMBL" id="JARKIF010000002">
    <property type="protein sequence ID" value="KAJ7646542.1"/>
    <property type="molecule type" value="Genomic_DNA"/>
</dbReference>
<evidence type="ECO:0000313" key="7">
    <source>
        <dbReference type="Proteomes" id="UP001221142"/>
    </source>
</evidence>
<sequence>MLLQDWLGSDASFALPPPHLSLRPLSTIMVKGGVVCCYEPSCDNLESEGYTMKWCKQCKSMWYCSVACQRKHWPYHKAECQSRVVSRATVARLADSNLPEKAFDKWMSRSCMRWIDKISCQAMQAMPNRSLETVDQHFVLFSLLWTHGTFAIQRIEVYKRVDLSIVTGMPEEQARAMCGQVRQCDEKAKRLGFDGPLGGTAMAVVLGRVEECEGGPVDLVRFKAVSLRFRSS</sequence>
<evidence type="ECO:0000256" key="3">
    <source>
        <dbReference type="ARBA" id="ARBA00022833"/>
    </source>
</evidence>
<evidence type="ECO:0000256" key="2">
    <source>
        <dbReference type="ARBA" id="ARBA00022771"/>
    </source>
</evidence>
<evidence type="ECO:0000313" key="6">
    <source>
        <dbReference type="EMBL" id="KAJ7646542.1"/>
    </source>
</evidence>
<evidence type="ECO:0000259" key="5">
    <source>
        <dbReference type="PROSITE" id="PS50865"/>
    </source>
</evidence>
<dbReference type="Gene3D" id="6.10.140.2220">
    <property type="match status" value="1"/>
</dbReference>
<feature type="non-terminal residue" evidence="6">
    <location>
        <position position="1"/>
    </location>
</feature>
<accession>A0AAD7CDY7</accession>